<dbReference type="CDD" id="cd00063">
    <property type="entry name" value="FN3"/>
    <property type="match status" value="1"/>
</dbReference>
<dbReference type="InterPro" id="IPR013783">
    <property type="entry name" value="Ig-like_fold"/>
</dbReference>
<name>A0A7R9A574_9CRUS</name>
<dbReference type="Gene3D" id="2.60.40.10">
    <property type="entry name" value="Immunoglobulins"/>
    <property type="match status" value="1"/>
</dbReference>
<organism evidence="3">
    <name type="scientific">Darwinula stevensoni</name>
    <dbReference type="NCBI Taxonomy" id="69355"/>
    <lineage>
        <taxon>Eukaryota</taxon>
        <taxon>Metazoa</taxon>
        <taxon>Ecdysozoa</taxon>
        <taxon>Arthropoda</taxon>
        <taxon>Crustacea</taxon>
        <taxon>Oligostraca</taxon>
        <taxon>Ostracoda</taxon>
        <taxon>Podocopa</taxon>
        <taxon>Podocopida</taxon>
        <taxon>Darwinulocopina</taxon>
        <taxon>Darwinuloidea</taxon>
        <taxon>Darwinulidae</taxon>
        <taxon>Darwinula</taxon>
    </lineage>
</organism>
<dbReference type="EMBL" id="CAJPEV010000391">
    <property type="protein sequence ID" value="CAG0884781.1"/>
    <property type="molecule type" value="Genomic_DNA"/>
</dbReference>
<evidence type="ECO:0000259" key="2">
    <source>
        <dbReference type="PROSITE" id="PS50853"/>
    </source>
</evidence>
<dbReference type="InterPro" id="IPR003961">
    <property type="entry name" value="FN3_dom"/>
</dbReference>
<keyword evidence="4" id="KW-1185">Reference proteome</keyword>
<feature type="compositionally biased region" description="Polar residues" evidence="1">
    <location>
        <begin position="519"/>
        <end position="539"/>
    </location>
</feature>
<dbReference type="EMBL" id="LR899908">
    <property type="protein sequence ID" value="CAD7243230.1"/>
    <property type="molecule type" value="Genomic_DNA"/>
</dbReference>
<feature type="domain" description="Fibronectin type-III" evidence="2">
    <location>
        <begin position="420"/>
        <end position="516"/>
    </location>
</feature>
<dbReference type="PROSITE" id="PS50853">
    <property type="entry name" value="FN3"/>
    <property type="match status" value="1"/>
</dbReference>
<evidence type="ECO:0000313" key="3">
    <source>
        <dbReference type="EMBL" id="CAD7243230.1"/>
    </source>
</evidence>
<reference evidence="3" key="1">
    <citation type="submission" date="2020-11" db="EMBL/GenBank/DDBJ databases">
        <authorList>
            <person name="Tran Van P."/>
        </authorList>
    </citation>
    <scope>NUCLEOTIDE SEQUENCE</scope>
</reference>
<sequence>MEASRSSSTDSEKEQLSICEDHASPDGCDRDRCQGLHICPRFLAGLCADPECDDGHEVETAHNRRLLRTWNLEDVEPRDLIKFLKPDAVAPYLCEEYNLGTRCNADECNQMHLCAGDVMGTCGGCELNHDVMDPQCRKLLVRASAKLNRRKQEWKTFFLARCGFNIQDILRQKTELEEALRISLGEPGIRSSATPKPPDPIHQGETIPRETANPDAGDDDLATQLCEIQEKLRILRESIGFGSTQGQLGLCDSFIEEALQLLHGDRTLDRWLLNSPFHPGRIASWLAEKEDEARNFDELLDKFTRSGVEIEDASIAFHLSETRPTACFFYKGLDDVDPYLDGLNYFLNGHEPDLPLETSPSVYRNHDEVLQLFDYQRIFLHYAREQGNPFIFIAAEAAGFDGPCLIRLSRGIDGMSLFVPPGEPRDLRVSADGADVEVRWTAPDVGAECVRQFDVFFRDQGDPQGRWKCASAEATVARIPGLVPGQKYFFKVAASSDLGIGPPSPTVSWDFRTVRDENQTSSTRYRGSRSHPSPAQEANENPKPSHWIRELPKRKVKEDAAHRLAKYEVGRRRPNSGPTKVLMVVGATGAGLMSAPPLYQLSGSSPFKVVAH</sequence>
<dbReference type="SMART" id="SM00060">
    <property type="entry name" value="FN3"/>
    <property type="match status" value="1"/>
</dbReference>
<dbReference type="Pfam" id="PF00041">
    <property type="entry name" value="fn3"/>
    <property type="match status" value="1"/>
</dbReference>
<feature type="region of interest" description="Disordered" evidence="1">
    <location>
        <begin position="517"/>
        <end position="547"/>
    </location>
</feature>
<dbReference type="InterPro" id="IPR036116">
    <property type="entry name" value="FN3_sf"/>
</dbReference>
<accession>A0A7R9A574</accession>
<dbReference type="AlphaFoldDB" id="A0A7R9A574"/>
<evidence type="ECO:0000313" key="4">
    <source>
        <dbReference type="Proteomes" id="UP000677054"/>
    </source>
</evidence>
<dbReference type="SUPFAM" id="SSF49265">
    <property type="entry name" value="Fibronectin type III"/>
    <property type="match status" value="1"/>
</dbReference>
<gene>
    <name evidence="3" type="ORF">DSTB1V02_LOCUS3160</name>
</gene>
<dbReference type="OrthoDB" id="6133115at2759"/>
<protein>
    <recommendedName>
        <fullName evidence="2">Fibronectin type-III domain-containing protein</fullName>
    </recommendedName>
</protein>
<evidence type="ECO:0000256" key="1">
    <source>
        <dbReference type="SAM" id="MobiDB-lite"/>
    </source>
</evidence>
<proteinExistence type="predicted"/>
<dbReference type="Proteomes" id="UP000677054">
    <property type="component" value="Unassembled WGS sequence"/>
</dbReference>
<feature type="region of interest" description="Disordered" evidence="1">
    <location>
        <begin position="187"/>
        <end position="216"/>
    </location>
</feature>